<accession>A0A1S4E390</accession>
<dbReference type="EnsemblPlants" id="MELO3C028768.2.1">
    <property type="protein sequence ID" value="MELO3C028768.2.1"/>
    <property type="gene ID" value="MELO3C028768.2"/>
</dbReference>
<dbReference type="GO" id="GO:0060320">
    <property type="term" value="P:rejection of self pollen"/>
    <property type="evidence" value="ECO:0007669"/>
    <property type="project" value="UniProtKB-KW"/>
</dbReference>
<evidence type="ECO:0000313" key="7">
    <source>
        <dbReference type="EnsemblPlants" id="MELO3C028768.2.1"/>
    </source>
</evidence>
<keyword evidence="4 6" id="KW-0964">Secreted</keyword>
<proteinExistence type="inferred from homology"/>
<evidence type="ECO:0000256" key="1">
    <source>
        <dbReference type="ARBA" id="ARBA00004613"/>
    </source>
</evidence>
<name>A0A1S4E390_CUCME</name>
<evidence type="ECO:0000256" key="4">
    <source>
        <dbReference type="ARBA" id="ARBA00022525"/>
    </source>
</evidence>
<evidence type="ECO:0000256" key="2">
    <source>
        <dbReference type="ARBA" id="ARBA00005581"/>
    </source>
</evidence>
<gene>
    <name evidence="7" type="primary">107991826</name>
</gene>
<organism evidence="7">
    <name type="scientific">Cucumis melo</name>
    <name type="common">Muskmelon</name>
    <dbReference type="NCBI Taxonomy" id="3656"/>
    <lineage>
        <taxon>Eukaryota</taxon>
        <taxon>Viridiplantae</taxon>
        <taxon>Streptophyta</taxon>
        <taxon>Embryophyta</taxon>
        <taxon>Tracheophyta</taxon>
        <taxon>Spermatophyta</taxon>
        <taxon>Magnoliopsida</taxon>
        <taxon>eudicotyledons</taxon>
        <taxon>Gunneridae</taxon>
        <taxon>Pentapetalae</taxon>
        <taxon>rosids</taxon>
        <taxon>fabids</taxon>
        <taxon>Cucurbitales</taxon>
        <taxon>Cucurbitaceae</taxon>
        <taxon>Benincaseae</taxon>
        <taxon>Cucumis</taxon>
    </lineage>
</organism>
<keyword evidence="5" id="KW-0732">Signal</keyword>
<dbReference type="PANTHER" id="PTHR31232">
    <property type="match status" value="1"/>
</dbReference>
<comment type="similarity">
    <text evidence="2 6">Belongs to the plant self-incompatibility (S1) protein family.</text>
</comment>
<reference evidence="7" key="1">
    <citation type="submission" date="2023-03" db="UniProtKB">
        <authorList>
            <consortium name="EnsemblPlants"/>
        </authorList>
    </citation>
    <scope>IDENTIFICATION</scope>
</reference>
<evidence type="ECO:0000256" key="5">
    <source>
        <dbReference type="ARBA" id="ARBA00022729"/>
    </source>
</evidence>
<dbReference type="Pfam" id="PF05938">
    <property type="entry name" value="Self-incomp_S1"/>
    <property type="match status" value="1"/>
</dbReference>
<sequence length="172" mass="20353">MVFAHYILVYNPKPKCFSKCNISSKLETMRSMKNHFLVFCFLFVLSLAIVKPTKAIGLERWHIHIVNGLSNDQNLFVHCQSKDDDLGKRYLSVGTEFNWTFKINFWDTTLFWCYLQKPNAESVSFEAFWVERKSIWLFYRCFKSNCIWTAKDDGIYLKDNPANRDALVHNWG</sequence>
<evidence type="ECO:0000256" key="6">
    <source>
        <dbReference type="RuleBase" id="RU367044"/>
    </source>
</evidence>
<dbReference type="InterPro" id="IPR010264">
    <property type="entry name" value="Self-incomp_S1"/>
</dbReference>
<dbReference type="GO" id="GO:0005576">
    <property type="term" value="C:extracellular region"/>
    <property type="evidence" value="ECO:0007669"/>
    <property type="project" value="UniProtKB-SubCell"/>
</dbReference>
<dbReference type="Gramene" id="MELO3C028768.2.1">
    <property type="protein sequence ID" value="MELO3C028768.2.1"/>
    <property type="gene ID" value="MELO3C028768.2"/>
</dbReference>
<dbReference type="PANTHER" id="PTHR31232:SF156">
    <property type="entry name" value="PLANT SELF-INCOMPATIBILITY PROTEIN S1 FAMILY-RELATED"/>
    <property type="match status" value="1"/>
</dbReference>
<dbReference type="AlphaFoldDB" id="A0A1S4E390"/>
<evidence type="ECO:0000256" key="3">
    <source>
        <dbReference type="ARBA" id="ARBA00022471"/>
    </source>
</evidence>
<keyword evidence="3 6" id="KW-0713">Self-incompatibility</keyword>
<protein>
    <recommendedName>
        <fullName evidence="6">S-protein homolog</fullName>
    </recommendedName>
</protein>
<comment type="subcellular location">
    <subcellularLocation>
        <location evidence="1 6">Secreted</location>
    </subcellularLocation>
</comment>